<reference evidence="2 3" key="1">
    <citation type="journal article" date="2013" name="Stand. Genomic Sci.">
        <title>Genomic Encyclopedia of Type Strains, Phase I: The one thousand microbial genomes (KMG-I) project.</title>
        <authorList>
            <person name="Kyrpides N.C."/>
            <person name="Woyke T."/>
            <person name="Eisen J.A."/>
            <person name="Garrity G."/>
            <person name="Lilburn T.G."/>
            <person name="Beck B.J."/>
            <person name="Whitman W.B."/>
            <person name="Hugenholtz P."/>
            <person name="Klenk H.P."/>
        </authorList>
    </citation>
    <scope>NUCLEOTIDE SEQUENCE [LARGE SCALE GENOMIC DNA]</scope>
    <source>
        <strain evidence="2 3">DSM 45044</strain>
    </source>
</reference>
<feature type="region of interest" description="Disordered" evidence="1">
    <location>
        <begin position="1"/>
        <end position="20"/>
    </location>
</feature>
<dbReference type="RefSeq" id="WP_147131644.1">
    <property type="nucleotide sequence ID" value="NZ_BAABIJ010000001.1"/>
</dbReference>
<proteinExistence type="predicted"/>
<sequence>MTTSTTTPTPTPTPTPTTLADWRPAASTRLVTLPLGGTVLVDVETLACHELLPEADRLLRTPPGTPVGLTDAHHEFLKQAADDGWITRGRDGEAP</sequence>
<dbReference type="AlphaFoldDB" id="A0A562V9E2"/>
<protein>
    <submittedName>
        <fullName evidence="2">Uncharacterized protein</fullName>
    </submittedName>
</protein>
<evidence type="ECO:0000313" key="3">
    <source>
        <dbReference type="Proteomes" id="UP000321617"/>
    </source>
</evidence>
<dbReference type="EMBL" id="VLLL01000005">
    <property type="protein sequence ID" value="TWJ14509.1"/>
    <property type="molecule type" value="Genomic_DNA"/>
</dbReference>
<gene>
    <name evidence="2" type="ORF">LX16_0194</name>
</gene>
<evidence type="ECO:0000256" key="1">
    <source>
        <dbReference type="SAM" id="MobiDB-lite"/>
    </source>
</evidence>
<dbReference type="NCBIfam" id="NF038044">
    <property type="entry name" value="act_def_assoc_B"/>
    <property type="match status" value="1"/>
</dbReference>
<evidence type="ECO:0000313" key="2">
    <source>
        <dbReference type="EMBL" id="TWJ14509.1"/>
    </source>
</evidence>
<name>A0A562V9E2_9ACTN</name>
<keyword evidence="3" id="KW-1185">Reference proteome</keyword>
<dbReference type="Proteomes" id="UP000321617">
    <property type="component" value="Unassembled WGS sequence"/>
</dbReference>
<accession>A0A562V9E2</accession>
<comment type="caution">
    <text evidence="2">The sequence shown here is derived from an EMBL/GenBank/DDBJ whole genome shotgun (WGS) entry which is preliminary data.</text>
</comment>
<organism evidence="2 3">
    <name type="scientific">Stackebrandtia albiflava</name>
    <dbReference type="NCBI Taxonomy" id="406432"/>
    <lineage>
        <taxon>Bacteria</taxon>
        <taxon>Bacillati</taxon>
        <taxon>Actinomycetota</taxon>
        <taxon>Actinomycetes</taxon>
        <taxon>Glycomycetales</taxon>
        <taxon>Glycomycetaceae</taxon>
        <taxon>Stackebrandtia</taxon>
    </lineage>
</organism>